<gene>
    <name evidence="1" type="ORF">JZO76_07500</name>
</gene>
<comment type="caution">
    <text evidence="1">The sequence shown here is derived from an EMBL/GenBank/DDBJ whole genome shotgun (WGS) entry which is preliminary data.</text>
</comment>
<keyword evidence="2" id="KW-1185">Reference proteome</keyword>
<dbReference type="EMBL" id="JAFLVT010000008">
    <property type="protein sequence ID" value="MBO0449382.1"/>
    <property type="molecule type" value="Genomic_DNA"/>
</dbReference>
<organism evidence="1 2">
    <name type="scientific">Candidatus Enterococcus myersii</name>
    <dbReference type="NCBI Taxonomy" id="2815322"/>
    <lineage>
        <taxon>Bacteria</taxon>
        <taxon>Bacillati</taxon>
        <taxon>Bacillota</taxon>
        <taxon>Bacilli</taxon>
        <taxon>Lactobacillales</taxon>
        <taxon>Enterococcaceae</taxon>
        <taxon>Enterococcus</taxon>
    </lineage>
</organism>
<proteinExistence type="predicted"/>
<evidence type="ECO:0000313" key="1">
    <source>
        <dbReference type="EMBL" id="MBO0449382.1"/>
    </source>
</evidence>
<protein>
    <submittedName>
        <fullName evidence="1">ABC transporter ATP-binding protein</fullName>
    </submittedName>
</protein>
<keyword evidence="1" id="KW-0067">ATP-binding</keyword>
<dbReference type="GO" id="GO:0005524">
    <property type="term" value="F:ATP binding"/>
    <property type="evidence" value="ECO:0007669"/>
    <property type="project" value="UniProtKB-KW"/>
</dbReference>
<evidence type="ECO:0000313" key="2">
    <source>
        <dbReference type="Proteomes" id="UP000664256"/>
    </source>
</evidence>
<dbReference type="Proteomes" id="UP000664256">
    <property type="component" value="Unassembled WGS sequence"/>
</dbReference>
<accession>A0ABS3H7E5</accession>
<sequence length="176" mass="19096">MSPLNFINPNEVNAAKIKTEQSVHQESTVVEMLQGNGFLEIDESNKTVKITDEYKKAVLENIEPGYEAVFTDNSVSIVPKIQTFSAFTGVDKIVFTWKGYDVYLSNEKATKTAAGIGLLATASTLIPEPTISKVLAVTLGLGSGLISLNNSEGREVIIAYIGSIYTNSMPDWITSQ</sequence>
<keyword evidence="1" id="KW-0547">Nucleotide-binding</keyword>
<name>A0ABS3H7E5_9ENTE</name>
<reference evidence="1 2" key="1">
    <citation type="submission" date="2021-03" db="EMBL/GenBank/DDBJ databases">
        <title>Enterococcal diversity collection.</title>
        <authorList>
            <person name="Gilmore M.S."/>
            <person name="Schwartzman J."/>
            <person name="Van Tyne D."/>
            <person name="Martin M."/>
            <person name="Earl A.M."/>
            <person name="Manson A.L."/>
            <person name="Straub T."/>
            <person name="Salamzade R."/>
            <person name="Saavedra J."/>
            <person name="Lebreton F."/>
            <person name="Prichula J."/>
            <person name="Schaufler K."/>
            <person name="Gaca A."/>
            <person name="Sgardioli B."/>
            <person name="Wagenaar J."/>
            <person name="Strong T."/>
        </authorList>
    </citation>
    <scope>NUCLEOTIDE SEQUENCE [LARGE SCALE GENOMIC DNA]</scope>
    <source>
        <strain evidence="1 2">MJM12</strain>
    </source>
</reference>